<proteinExistence type="predicted"/>
<dbReference type="AlphaFoldDB" id="A0A1F7XYG1"/>
<keyword evidence="1" id="KW-0472">Membrane</keyword>
<gene>
    <name evidence="2" type="ORF">A2685_02430</name>
</gene>
<keyword evidence="1" id="KW-0812">Transmembrane</keyword>
<accession>A0A1F7XYG1</accession>
<organism evidence="2 3">
    <name type="scientific">Candidatus Woesebacteria bacterium RIFCSPHIGHO2_01_FULL_37_10</name>
    <dbReference type="NCBI Taxonomy" id="1802489"/>
    <lineage>
        <taxon>Bacteria</taxon>
        <taxon>Candidatus Woeseibacteriota</taxon>
    </lineage>
</organism>
<evidence type="ECO:0000313" key="2">
    <source>
        <dbReference type="EMBL" id="OGM19305.1"/>
    </source>
</evidence>
<reference evidence="2 3" key="1">
    <citation type="journal article" date="2016" name="Nat. Commun.">
        <title>Thousands of microbial genomes shed light on interconnected biogeochemical processes in an aquifer system.</title>
        <authorList>
            <person name="Anantharaman K."/>
            <person name="Brown C.T."/>
            <person name="Hug L.A."/>
            <person name="Sharon I."/>
            <person name="Castelle C.J."/>
            <person name="Probst A.J."/>
            <person name="Thomas B.C."/>
            <person name="Singh A."/>
            <person name="Wilkins M.J."/>
            <person name="Karaoz U."/>
            <person name="Brodie E.L."/>
            <person name="Williams K.H."/>
            <person name="Hubbard S.S."/>
            <person name="Banfield J.F."/>
        </authorList>
    </citation>
    <scope>NUCLEOTIDE SEQUENCE [LARGE SCALE GENOMIC DNA]</scope>
</reference>
<evidence type="ECO:0000256" key="1">
    <source>
        <dbReference type="SAM" id="Phobius"/>
    </source>
</evidence>
<dbReference type="Proteomes" id="UP000178446">
    <property type="component" value="Unassembled WGS sequence"/>
</dbReference>
<evidence type="ECO:0000313" key="3">
    <source>
        <dbReference type="Proteomes" id="UP000178446"/>
    </source>
</evidence>
<sequence length="211" mass="23697">MENINSVSPAEINNEADRQHIKTENLVANLQKNSKAKPKFYKFITSIYFKMILTLILLLLTFSLSVIIAYQKEVRNKPKPTNFSECVLSKGSIIKESYPKVCITKDGDQFIESLPKEDRSLLESEIKLREVKASTESATVKQGCKVGGCNNEICMSELDKEVVSICIYKPEYECYKKAICEKQANGKCGWTQTGALRACFENSASKDLSAQ</sequence>
<comment type="caution">
    <text evidence="2">The sequence shown here is derived from an EMBL/GenBank/DDBJ whole genome shotgun (WGS) entry which is preliminary data.</text>
</comment>
<protein>
    <submittedName>
        <fullName evidence="2">Uncharacterized protein</fullName>
    </submittedName>
</protein>
<dbReference type="EMBL" id="MGGB01000016">
    <property type="protein sequence ID" value="OGM19305.1"/>
    <property type="molecule type" value="Genomic_DNA"/>
</dbReference>
<feature type="transmembrane region" description="Helical" evidence="1">
    <location>
        <begin position="47"/>
        <end position="70"/>
    </location>
</feature>
<keyword evidence="1" id="KW-1133">Transmembrane helix</keyword>
<name>A0A1F7XYG1_9BACT</name>